<dbReference type="EnsemblMetazoa" id="XM_011411033.2">
    <property type="protein sequence ID" value="XP_011409335.1"/>
    <property type="gene ID" value="LOC105316215"/>
</dbReference>
<accession>A0A1X7SIK5</accession>
<dbReference type="KEGG" id="aqu:105316215"/>
<sequence>MRKRGRPKGAEKTVIGLPSRKKRKSELHRVATFLKKSSREREKVMLSWFVDSQVRDSVIARKRVVEEADVEICPEKIPSSCLDENVCINSSQKYFSADAWMAVEQVLKVVKNNPAWFCGSCENKIDASTEDSIVCESCLSWFHFNCLGLRKSPMSCK</sequence>
<dbReference type="Proteomes" id="UP000007879">
    <property type="component" value="Unassembled WGS sequence"/>
</dbReference>
<evidence type="ECO:0008006" key="3">
    <source>
        <dbReference type="Google" id="ProtNLM"/>
    </source>
</evidence>
<dbReference type="OrthoDB" id="5990014at2759"/>
<organism evidence="1">
    <name type="scientific">Amphimedon queenslandica</name>
    <name type="common">Sponge</name>
    <dbReference type="NCBI Taxonomy" id="400682"/>
    <lineage>
        <taxon>Eukaryota</taxon>
        <taxon>Metazoa</taxon>
        <taxon>Porifera</taxon>
        <taxon>Demospongiae</taxon>
        <taxon>Heteroscleromorpha</taxon>
        <taxon>Haplosclerida</taxon>
        <taxon>Niphatidae</taxon>
        <taxon>Amphimedon</taxon>
    </lineage>
</organism>
<reference evidence="2" key="1">
    <citation type="journal article" date="2010" name="Nature">
        <title>The Amphimedon queenslandica genome and the evolution of animal complexity.</title>
        <authorList>
            <person name="Srivastava M."/>
            <person name="Simakov O."/>
            <person name="Chapman J."/>
            <person name="Fahey B."/>
            <person name="Gauthier M.E."/>
            <person name="Mitros T."/>
            <person name="Richards G.S."/>
            <person name="Conaco C."/>
            <person name="Dacre M."/>
            <person name="Hellsten U."/>
            <person name="Larroux C."/>
            <person name="Putnam N.H."/>
            <person name="Stanke M."/>
            <person name="Adamska M."/>
            <person name="Darling A."/>
            <person name="Degnan S.M."/>
            <person name="Oakley T.H."/>
            <person name="Plachetzki D.C."/>
            <person name="Zhai Y."/>
            <person name="Adamski M."/>
            <person name="Calcino A."/>
            <person name="Cummins S.F."/>
            <person name="Goodstein D.M."/>
            <person name="Harris C."/>
            <person name="Jackson D.J."/>
            <person name="Leys S.P."/>
            <person name="Shu S."/>
            <person name="Woodcroft B.J."/>
            <person name="Vervoort M."/>
            <person name="Kosik K.S."/>
            <person name="Manning G."/>
            <person name="Degnan B.M."/>
            <person name="Rokhsar D.S."/>
        </authorList>
    </citation>
    <scope>NUCLEOTIDE SEQUENCE [LARGE SCALE GENOMIC DNA]</scope>
</reference>
<name>A0A1X7SIK5_AMPQE</name>
<dbReference type="SUPFAM" id="SSF57903">
    <property type="entry name" value="FYVE/PHD zinc finger"/>
    <property type="match status" value="1"/>
</dbReference>
<dbReference type="InterPro" id="IPR011011">
    <property type="entry name" value="Znf_FYVE_PHD"/>
</dbReference>
<proteinExistence type="predicted"/>
<keyword evidence="2" id="KW-1185">Reference proteome</keyword>
<protein>
    <recommendedName>
        <fullName evidence="3">Zinc finger PHD-type domain-containing protein</fullName>
    </recommendedName>
</protein>
<dbReference type="Gene3D" id="3.30.40.10">
    <property type="entry name" value="Zinc/RING finger domain, C3HC4 (zinc finger)"/>
    <property type="match status" value="1"/>
</dbReference>
<evidence type="ECO:0000313" key="2">
    <source>
        <dbReference type="Proteomes" id="UP000007879"/>
    </source>
</evidence>
<dbReference type="InParanoid" id="A0A1X7SIK5"/>
<dbReference type="InterPro" id="IPR013083">
    <property type="entry name" value="Znf_RING/FYVE/PHD"/>
</dbReference>
<dbReference type="AlphaFoldDB" id="A0A1X7SIK5"/>
<gene>
    <name evidence="1" type="primary">105316215</name>
</gene>
<reference evidence="1" key="2">
    <citation type="submission" date="2017-05" db="UniProtKB">
        <authorList>
            <consortium name="EnsemblMetazoa"/>
        </authorList>
    </citation>
    <scope>IDENTIFICATION</scope>
</reference>
<evidence type="ECO:0000313" key="1">
    <source>
        <dbReference type="EnsemblMetazoa" id="Aqu2.1.01882_001"/>
    </source>
</evidence>
<dbReference type="EnsemblMetazoa" id="Aqu2.1.01882_001">
    <property type="protein sequence ID" value="Aqu2.1.01882_001"/>
    <property type="gene ID" value="Aqu2.1.01882"/>
</dbReference>
<dbReference type="OMA" id="DETACHA"/>